<feature type="transmembrane region" description="Helical" evidence="1">
    <location>
        <begin position="171"/>
        <end position="187"/>
    </location>
</feature>
<dbReference type="PANTHER" id="PTHR30373">
    <property type="entry name" value="UPF0603 PROTEIN YGCG"/>
    <property type="match status" value="1"/>
</dbReference>
<evidence type="ECO:0000256" key="1">
    <source>
        <dbReference type="SAM" id="Phobius"/>
    </source>
</evidence>
<gene>
    <name evidence="3" type="ORF">CAMGR0001_1847</name>
</gene>
<dbReference type="AlphaFoldDB" id="C8PEE6"/>
<dbReference type="STRING" id="824.CGRAC_1635"/>
<accession>C8PEE6</accession>
<dbReference type="Proteomes" id="UP000005709">
    <property type="component" value="Unassembled WGS sequence"/>
</dbReference>
<keyword evidence="1" id="KW-1133">Transmembrane helix</keyword>
<dbReference type="EMBL" id="ACYG01000007">
    <property type="protein sequence ID" value="EEV18832.1"/>
    <property type="molecule type" value="Genomic_DNA"/>
</dbReference>
<feature type="domain" description="TPM" evidence="2">
    <location>
        <begin position="23"/>
        <end position="145"/>
    </location>
</feature>
<keyword evidence="1" id="KW-0812">Transmembrane</keyword>
<dbReference type="Pfam" id="PF04536">
    <property type="entry name" value="TPM_phosphatase"/>
    <property type="match status" value="1"/>
</dbReference>
<evidence type="ECO:0000313" key="3">
    <source>
        <dbReference type="EMBL" id="EEV18832.1"/>
    </source>
</evidence>
<dbReference type="PANTHER" id="PTHR30373:SF2">
    <property type="entry name" value="UPF0603 PROTEIN YGCG"/>
    <property type="match status" value="1"/>
</dbReference>
<dbReference type="InterPro" id="IPR007621">
    <property type="entry name" value="TPM_dom"/>
</dbReference>
<proteinExistence type="predicted"/>
<keyword evidence="4" id="KW-1185">Reference proteome</keyword>
<evidence type="ECO:0000259" key="2">
    <source>
        <dbReference type="Pfam" id="PF04536"/>
    </source>
</evidence>
<keyword evidence="1" id="KW-0472">Membrane</keyword>
<reference evidence="3 4" key="1">
    <citation type="submission" date="2009-07" db="EMBL/GenBank/DDBJ databases">
        <authorList>
            <person name="Madupu R."/>
            <person name="Sebastian Y."/>
            <person name="Durkin A.S."/>
            <person name="Torralba M."/>
            <person name="Methe B."/>
            <person name="Sutton G.G."/>
            <person name="Strausberg R.L."/>
            <person name="Nelson K.E."/>
        </authorList>
    </citation>
    <scope>NUCLEOTIDE SEQUENCE [LARGE SCALE GENOMIC DNA]</scope>
    <source>
        <strain evidence="3 4">RM3268</strain>
    </source>
</reference>
<sequence length="254" mass="26949">MALFVISVAAPSEYLAHPNGTAVIDEAGILRPAARESLNEILTTFDKNSTNQIMFISLKSLGGYSIEEIGVEQARALGIGQKERDNGVLLLVAPHEHKVRIEVGYGLEGVLTDMRAKRIINNKILPYFRQGDYESGVISGISAIISTIEGGDIKFDPLNANAQQDPSNKDFAIFMVLFAVLLFAILSRRVTRRRVSDEDIISSADIISEIARSSRMRGSPSGDFGGFKGSGGFSGGGFSGGGGSFGGGGASGSW</sequence>
<protein>
    <recommendedName>
        <fullName evidence="2">TPM domain-containing protein</fullName>
    </recommendedName>
</protein>
<dbReference type="Gene3D" id="3.10.310.50">
    <property type="match status" value="1"/>
</dbReference>
<dbReference type="eggNOG" id="COG1512">
    <property type="taxonomic scope" value="Bacteria"/>
</dbReference>
<comment type="caution">
    <text evidence="3">The sequence shown here is derived from an EMBL/GenBank/DDBJ whole genome shotgun (WGS) entry which is preliminary data.</text>
</comment>
<evidence type="ECO:0000313" key="4">
    <source>
        <dbReference type="Proteomes" id="UP000005709"/>
    </source>
</evidence>
<name>C8PEE6_9BACT</name>
<organism evidence="3 4">
    <name type="scientific">Campylobacter gracilis RM3268</name>
    <dbReference type="NCBI Taxonomy" id="553220"/>
    <lineage>
        <taxon>Bacteria</taxon>
        <taxon>Pseudomonadati</taxon>
        <taxon>Campylobacterota</taxon>
        <taxon>Epsilonproteobacteria</taxon>
        <taxon>Campylobacterales</taxon>
        <taxon>Campylobacteraceae</taxon>
        <taxon>Campylobacter</taxon>
    </lineage>
</organism>